<dbReference type="InterPro" id="IPR003439">
    <property type="entry name" value="ABC_transporter-like_ATP-bd"/>
</dbReference>
<dbReference type="Proteomes" id="UP000823912">
    <property type="component" value="Unassembled WGS sequence"/>
</dbReference>
<dbReference type="InterPro" id="IPR017871">
    <property type="entry name" value="ABC_transporter-like_CS"/>
</dbReference>
<organism evidence="6 7">
    <name type="scientific">Candidatus Pullilachnospira gallistercoris</name>
    <dbReference type="NCBI Taxonomy" id="2840911"/>
    <lineage>
        <taxon>Bacteria</taxon>
        <taxon>Bacillati</taxon>
        <taxon>Bacillota</taxon>
        <taxon>Clostridia</taxon>
        <taxon>Lachnospirales</taxon>
        <taxon>Lachnospiraceae</taxon>
        <taxon>Lachnospiraceae incertae sedis</taxon>
        <taxon>Candidatus Pullilachnospira</taxon>
    </lineage>
</organism>
<evidence type="ECO:0000256" key="3">
    <source>
        <dbReference type="ARBA" id="ARBA00022741"/>
    </source>
</evidence>
<protein>
    <submittedName>
        <fullName evidence="6">ABC transporter ATP-binding protein</fullName>
    </submittedName>
</protein>
<comment type="similarity">
    <text evidence="1">Belongs to the ABC transporter superfamily.</text>
</comment>
<reference evidence="6" key="1">
    <citation type="submission" date="2020-10" db="EMBL/GenBank/DDBJ databases">
        <authorList>
            <person name="Gilroy R."/>
        </authorList>
    </citation>
    <scope>NUCLEOTIDE SEQUENCE</scope>
    <source>
        <strain evidence="6">ChiSjej5B23-6657</strain>
    </source>
</reference>
<dbReference type="PANTHER" id="PTHR43335:SF4">
    <property type="entry name" value="ABC TRANSPORTER, ATP-BINDING PROTEIN"/>
    <property type="match status" value="1"/>
</dbReference>
<dbReference type="Gene3D" id="3.40.50.300">
    <property type="entry name" value="P-loop containing nucleotide triphosphate hydrolases"/>
    <property type="match status" value="1"/>
</dbReference>
<dbReference type="InterPro" id="IPR027417">
    <property type="entry name" value="P-loop_NTPase"/>
</dbReference>
<dbReference type="SUPFAM" id="SSF52540">
    <property type="entry name" value="P-loop containing nucleoside triphosphate hydrolases"/>
    <property type="match status" value="1"/>
</dbReference>
<proteinExistence type="inferred from homology"/>
<keyword evidence="3" id="KW-0547">Nucleotide-binding</keyword>
<dbReference type="EMBL" id="DVHM01000043">
    <property type="protein sequence ID" value="HIR70157.1"/>
    <property type="molecule type" value="Genomic_DNA"/>
</dbReference>
<evidence type="ECO:0000256" key="4">
    <source>
        <dbReference type="ARBA" id="ARBA00022840"/>
    </source>
</evidence>
<dbReference type="GO" id="GO:0016887">
    <property type="term" value="F:ATP hydrolysis activity"/>
    <property type="evidence" value="ECO:0007669"/>
    <property type="project" value="InterPro"/>
</dbReference>
<feature type="domain" description="ABC transporter" evidence="5">
    <location>
        <begin position="4"/>
        <end position="213"/>
    </location>
</feature>
<keyword evidence="4 6" id="KW-0067">ATP-binding</keyword>
<comment type="caution">
    <text evidence="6">The sequence shown here is derived from an EMBL/GenBank/DDBJ whole genome shotgun (WGS) entry which is preliminary data.</text>
</comment>
<evidence type="ECO:0000256" key="1">
    <source>
        <dbReference type="ARBA" id="ARBA00005417"/>
    </source>
</evidence>
<name>A0A9D1JA80_9FIRM</name>
<dbReference type="InterPro" id="IPR003593">
    <property type="entry name" value="AAA+_ATPase"/>
</dbReference>
<accession>A0A9D1JA80</accession>
<dbReference type="Pfam" id="PF00005">
    <property type="entry name" value="ABC_tran"/>
    <property type="match status" value="1"/>
</dbReference>
<dbReference type="SMART" id="SM00382">
    <property type="entry name" value="AAA"/>
    <property type="match status" value="1"/>
</dbReference>
<evidence type="ECO:0000313" key="6">
    <source>
        <dbReference type="EMBL" id="HIR70157.1"/>
    </source>
</evidence>
<sequence>MAYVEITSLTKELKKRTVLNDISISFEQGRIYGLYGRNGCGKTMLLRAIAGLIYPTEGRIVVGGKELHKDISFPESVGVIIETTSLLPQFDAYTNLKHLAEIKKVASDEDIRDALERVGLGEEKKRVRAYSLGMRQKLAIAQAVFEKPELLLLDEPTNALDEESVEKVRQVLLEEKERGAVIILASHNREDMAYLCDQMVYMADGKITDGVRV</sequence>
<dbReference type="AlphaFoldDB" id="A0A9D1JA80"/>
<dbReference type="PROSITE" id="PS50893">
    <property type="entry name" value="ABC_TRANSPORTER_2"/>
    <property type="match status" value="1"/>
</dbReference>
<dbReference type="PROSITE" id="PS00211">
    <property type="entry name" value="ABC_TRANSPORTER_1"/>
    <property type="match status" value="1"/>
</dbReference>
<reference evidence="6" key="2">
    <citation type="journal article" date="2021" name="PeerJ">
        <title>Extensive microbial diversity within the chicken gut microbiome revealed by metagenomics and culture.</title>
        <authorList>
            <person name="Gilroy R."/>
            <person name="Ravi A."/>
            <person name="Getino M."/>
            <person name="Pursley I."/>
            <person name="Horton D.L."/>
            <person name="Alikhan N.F."/>
            <person name="Baker D."/>
            <person name="Gharbi K."/>
            <person name="Hall N."/>
            <person name="Watson M."/>
            <person name="Adriaenssens E.M."/>
            <person name="Foster-Nyarko E."/>
            <person name="Jarju S."/>
            <person name="Secka A."/>
            <person name="Antonio M."/>
            <person name="Oren A."/>
            <person name="Chaudhuri R.R."/>
            <person name="La Ragione R."/>
            <person name="Hildebrand F."/>
            <person name="Pallen M.J."/>
        </authorList>
    </citation>
    <scope>NUCLEOTIDE SEQUENCE</scope>
    <source>
        <strain evidence="6">ChiSjej5B23-6657</strain>
    </source>
</reference>
<gene>
    <name evidence="6" type="ORF">IAA55_02620</name>
</gene>
<dbReference type="CDD" id="cd03230">
    <property type="entry name" value="ABC_DR_subfamily_A"/>
    <property type="match status" value="1"/>
</dbReference>
<evidence type="ECO:0000256" key="2">
    <source>
        <dbReference type="ARBA" id="ARBA00022448"/>
    </source>
</evidence>
<dbReference type="GO" id="GO:0005524">
    <property type="term" value="F:ATP binding"/>
    <property type="evidence" value="ECO:0007669"/>
    <property type="project" value="UniProtKB-KW"/>
</dbReference>
<evidence type="ECO:0000259" key="5">
    <source>
        <dbReference type="PROSITE" id="PS50893"/>
    </source>
</evidence>
<evidence type="ECO:0000313" key="7">
    <source>
        <dbReference type="Proteomes" id="UP000823912"/>
    </source>
</evidence>
<keyword evidence="2" id="KW-0813">Transport</keyword>
<dbReference type="PANTHER" id="PTHR43335">
    <property type="entry name" value="ABC TRANSPORTER, ATP-BINDING PROTEIN"/>
    <property type="match status" value="1"/>
</dbReference>